<keyword evidence="2 5" id="KW-0436">Ligase</keyword>
<evidence type="ECO:0000256" key="2">
    <source>
        <dbReference type="ARBA" id="ARBA00022598"/>
    </source>
</evidence>
<dbReference type="PROSITE" id="PS00455">
    <property type="entry name" value="AMP_BINDING"/>
    <property type="match status" value="1"/>
</dbReference>
<proteinExistence type="inferred from homology"/>
<dbReference type="AlphaFoldDB" id="A0A5Q0H4V9"/>
<feature type="domain" description="AMP-binding enzyme C-terminal" evidence="4">
    <location>
        <begin position="418"/>
        <end position="492"/>
    </location>
</feature>
<dbReference type="Gene3D" id="3.40.50.12780">
    <property type="entry name" value="N-terminal domain of ligase-like"/>
    <property type="match status" value="1"/>
</dbReference>
<evidence type="ECO:0000313" key="6">
    <source>
        <dbReference type="Proteomes" id="UP000325787"/>
    </source>
</evidence>
<dbReference type="SUPFAM" id="SSF56801">
    <property type="entry name" value="Acetyl-CoA synthetase-like"/>
    <property type="match status" value="1"/>
</dbReference>
<feature type="domain" description="AMP-dependent synthetase/ligase" evidence="3">
    <location>
        <begin position="16"/>
        <end position="367"/>
    </location>
</feature>
<dbReference type="InterPro" id="IPR025110">
    <property type="entry name" value="AMP-bd_C"/>
</dbReference>
<dbReference type="InterPro" id="IPR045851">
    <property type="entry name" value="AMP-bd_C_sf"/>
</dbReference>
<dbReference type="Pfam" id="PF13193">
    <property type="entry name" value="AMP-binding_C"/>
    <property type="match status" value="1"/>
</dbReference>
<dbReference type="PANTHER" id="PTHR24096:SF149">
    <property type="entry name" value="AMP-BINDING DOMAIN-CONTAINING PROTEIN-RELATED"/>
    <property type="match status" value="1"/>
</dbReference>
<dbReference type="Pfam" id="PF00501">
    <property type="entry name" value="AMP-binding"/>
    <property type="match status" value="1"/>
</dbReference>
<evidence type="ECO:0000259" key="4">
    <source>
        <dbReference type="Pfam" id="PF13193"/>
    </source>
</evidence>
<protein>
    <submittedName>
        <fullName evidence="5">Fatty acid--CoA ligase</fullName>
    </submittedName>
</protein>
<sequence length="505" mass="53907">MVSHNYTHRVLAALGGRPERVACHRPDGTAIRRGELLALIHRFAHVLAARGVRRGSSVTLLSENRVETMAARYAANLLGARTAFLYNGLAAAAQASVVADVGTDVLVVDAALAGRAAEVLERAPVATVLGLGPTRAWEDVLSLADEAPGGPVTPTEVDADDVCFIRYTGGTTGSPKGIEVAYGTQASLFDLMSTVVDADMVVLLCTTLAHAGGAFSEVVLGLGGRLVLHRGFDPAKVLADVAAHRVTELLLAPPLLYEIIDHPTFGDHDLSSLRAVNYGSCAASPTRIAQAVELLGPVLVQVYSQNEAGVISELSAREHLEPELLATVGRPVPGARVTIRDQDGDELPTGRAGEICVRSPTAAKGYWRNPELTARVWRDGEVRTGDVGYLDERGYLHLCDRIKDMVIVLGWHVYPAALEDLLVRHPAIARAAVFGVADADAVERVHAAVVTRPGHSVTPEQVRAFVTAEQGAIYAPHRVHLVRRLPLTDAGKPDKELLRRSLADR</sequence>
<dbReference type="OrthoDB" id="9803968at2"/>
<dbReference type="InterPro" id="IPR000873">
    <property type="entry name" value="AMP-dep_synth/lig_dom"/>
</dbReference>
<dbReference type="PANTHER" id="PTHR24096">
    <property type="entry name" value="LONG-CHAIN-FATTY-ACID--COA LIGASE"/>
    <property type="match status" value="1"/>
</dbReference>
<reference evidence="6" key="1">
    <citation type="journal article" date="2021" name="Curr. Microbiol.">
        <title>Complete genome of nocamycin-producing strain Saccharothrix syringae NRRL B-16468 reveals the biosynthetic potential for secondary metabolites.</title>
        <authorList>
            <person name="Mo X."/>
            <person name="Yang S."/>
        </authorList>
    </citation>
    <scope>NUCLEOTIDE SEQUENCE [LARGE SCALE GENOMIC DNA]</scope>
    <source>
        <strain evidence="6">ATCC 51364 / DSM 43886 / JCM 6844 / KCTC 9398 / NBRC 14523 / NRRL B-16468 / INA 2240</strain>
    </source>
</reference>
<gene>
    <name evidence="5" type="ORF">EKG83_28820</name>
</gene>
<name>A0A5Q0H4V9_SACSY</name>
<dbReference type="KEGG" id="ssyi:EKG83_28820"/>
<dbReference type="InterPro" id="IPR020845">
    <property type="entry name" value="AMP-binding_CS"/>
</dbReference>
<keyword evidence="6" id="KW-1185">Reference proteome</keyword>
<evidence type="ECO:0000313" key="5">
    <source>
        <dbReference type="EMBL" id="QFZ20860.1"/>
    </source>
</evidence>
<dbReference type="Proteomes" id="UP000325787">
    <property type="component" value="Chromosome"/>
</dbReference>
<dbReference type="EMBL" id="CP034550">
    <property type="protein sequence ID" value="QFZ20860.1"/>
    <property type="molecule type" value="Genomic_DNA"/>
</dbReference>
<evidence type="ECO:0000259" key="3">
    <source>
        <dbReference type="Pfam" id="PF00501"/>
    </source>
</evidence>
<evidence type="ECO:0000256" key="1">
    <source>
        <dbReference type="ARBA" id="ARBA00006432"/>
    </source>
</evidence>
<dbReference type="GO" id="GO:0016405">
    <property type="term" value="F:CoA-ligase activity"/>
    <property type="evidence" value="ECO:0007669"/>
    <property type="project" value="TreeGrafter"/>
</dbReference>
<dbReference type="Gene3D" id="3.30.300.30">
    <property type="match status" value="1"/>
</dbReference>
<organism evidence="5 6">
    <name type="scientific">Saccharothrix syringae</name>
    <name type="common">Nocardiopsis syringae</name>
    <dbReference type="NCBI Taxonomy" id="103733"/>
    <lineage>
        <taxon>Bacteria</taxon>
        <taxon>Bacillati</taxon>
        <taxon>Actinomycetota</taxon>
        <taxon>Actinomycetes</taxon>
        <taxon>Pseudonocardiales</taxon>
        <taxon>Pseudonocardiaceae</taxon>
        <taxon>Saccharothrix</taxon>
    </lineage>
</organism>
<comment type="similarity">
    <text evidence="1">Belongs to the ATP-dependent AMP-binding enzyme family.</text>
</comment>
<dbReference type="InterPro" id="IPR042099">
    <property type="entry name" value="ANL_N_sf"/>
</dbReference>
<accession>A0A5Q0H4V9</accession>